<evidence type="ECO:0000256" key="1">
    <source>
        <dbReference type="SAM" id="Coils"/>
    </source>
</evidence>
<keyword evidence="1" id="KW-0175">Coiled coil</keyword>
<feature type="coiled-coil region" evidence="1">
    <location>
        <begin position="60"/>
        <end position="94"/>
    </location>
</feature>
<proteinExistence type="predicted"/>
<gene>
    <name evidence="3" type="ORF">I6J05_01275</name>
</gene>
<accession>A0AB37H3J7</accession>
<dbReference type="Proteomes" id="UP000595942">
    <property type="component" value="Chromosome"/>
</dbReference>
<organism evidence="3 4">
    <name type="scientific">Staphylococcus condimenti</name>
    <dbReference type="NCBI Taxonomy" id="70255"/>
    <lineage>
        <taxon>Bacteria</taxon>
        <taxon>Bacillati</taxon>
        <taxon>Bacillota</taxon>
        <taxon>Bacilli</taxon>
        <taxon>Bacillales</taxon>
        <taxon>Staphylococcaceae</taxon>
        <taxon>Staphylococcus</taxon>
    </lineage>
</organism>
<sequence>MTEFVTLKKYLEDEKRREIEKGKIHQRINNVDNKHIEKNNDLKLIIMTFIESQKPLNDHMKGIRDDLKEVNDVLKEYAKKTDEIEDNLRDIQQEQGKGAVDRNKFLLSVLAAATGAGGFVPVLIQTFFK</sequence>
<dbReference type="KEGG" id="scv:A4G25_04410"/>
<dbReference type="GeneID" id="93727097"/>
<keyword evidence="2" id="KW-0812">Transmembrane</keyword>
<dbReference type="AlphaFoldDB" id="A0AB37H3J7"/>
<protein>
    <submittedName>
        <fullName evidence="3">Uncharacterized protein</fullName>
    </submittedName>
</protein>
<dbReference type="RefSeq" id="WP_015978139.1">
    <property type="nucleotide sequence ID" value="NZ_CP015114.1"/>
</dbReference>
<feature type="transmembrane region" description="Helical" evidence="2">
    <location>
        <begin position="105"/>
        <end position="128"/>
    </location>
</feature>
<evidence type="ECO:0000313" key="3">
    <source>
        <dbReference type="EMBL" id="QQS82979.1"/>
    </source>
</evidence>
<name>A0AB37H3J7_9STAP</name>
<dbReference type="EMBL" id="CP068073">
    <property type="protein sequence ID" value="QQS82979.1"/>
    <property type="molecule type" value="Genomic_DNA"/>
</dbReference>
<evidence type="ECO:0000313" key="4">
    <source>
        <dbReference type="Proteomes" id="UP000595942"/>
    </source>
</evidence>
<evidence type="ECO:0000256" key="2">
    <source>
        <dbReference type="SAM" id="Phobius"/>
    </source>
</evidence>
<keyword evidence="4" id="KW-1185">Reference proteome</keyword>
<keyword evidence="2" id="KW-1133">Transmembrane helix</keyword>
<reference evidence="3 4" key="1">
    <citation type="submission" date="2021-01" db="EMBL/GenBank/DDBJ databases">
        <title>FDA dAtabase for Regulatory Grade micrObial Sequences (FDA-ARGOS): Supporting development and validation of Infectious Disease Dx tests.</title>
        <authorList>
            <person name="Sproer C."/>
            <person name="Gronow S."/>
            <person name="Severitt S."/>
            <person name="Schroder I."/>
            <person name="Tallon L."/>
            <person name="Sadzewicz L."/>
            <person name="Zhao X."/>
            <person name="Boylan J."/>
            <person name="Ott S."/>
            <person name="Bowen H."/>
            <person name="Vavikolanu K."/>
            <person name="Mehta A."/>
            <person name="Aluvathingal J."/>
            <person name="Nadendla S."/>
            <person name="Lowell S."/>
            <person name="Myers T."/>
            <person name="Yan Y."/>
            <person name="Sichtig H."/>
        </authorList>
    </citation>
    <scope>NUCLEOTIDE SEQUENCE [LARGE SCALE GENOMIC DNA]</scope>
    <source>
        <strain evidence="3 4">FDAARGOS_1148</strain>
    </source>
</reference>
<keyword evidence="2" id="KW-0472">Membrane</keyword>